<feature type="transmembrane region" description="Helical" evidence="11">
    <location>
        <begin position="319"/>
        <end position="338"/>
    </location>
</feature>
<feature type="transmembrane region" description="Helical" evidence="11">
    <location>
        <begin position="411"/>
        <end position="431"/>
    </location>
</feature>
<feature type="transmembrane region" description="Helical" evidence="11">
    <location>
        <begin position="100"/>
        <end position="118"/>
    </location>
</feature>
<comment type="caution">
    <text evidence="13">The sequence shown here is derived from an EMBL/GenBank/DDBJ whole genome shotgun (WGS) entry which is preliminary data.</text>
</comment>
<dbReference type="CDD" id="cd17369">
    <property type="entry name" value="MFS_ShiA_like"/>
    <property type="match status" value="1"/>
</dbReference>
<feature type="transmembrane region" description="Helical" evidence="11">
    <location>
        <begin position="384"/>
        <end position="405"/>
    </location>
</feature>
<reference evidence="13" key="1">
    <citation type="submission" date="2020-12" db="EMBL/GenBank/DDBJ databases">
        <title>Leucobacter sp. CAS1, isolated from Chromium sludge.</title>
        <authorList>
            <person name="Xu Z."/>
        </authorList>
    </citation>
    <scope>NUCLEOTIDE SEQUENCE</scope>
    <source>
        <strain evidence="13">CSA1</strain>
    </source>
</reference>
<dbReference type="Pfam" id="PF07690">
    <property type="entry name" value="MFS_1"/>
    <property type="match status" value="1"/>
</dbReference>
<comment type="similarity">
    <text evidence="2">Belongs to the major facilitator superfamily. Metabolite:H+ Symporter (MHS) family (TC 2.A.1.6) family.</text>
</comment>
<keyword evidence="4" id="KW-1003">Cell membrane</keyword>
<keyword evidence="5 11" id="KW-0812">Transmembrane</keyword>
<keyword evidence="14" id="KW-1185">Reference proteome</keyword>
<dbReference type="FunFam" id="1.20.1250.20:FF:000001">
    <property type="entry name" value="Dicarboxylate MFS transporter"/>
    <property type="match status" value="1"/>
</dbReference>
<gene>
    <name evidence="13" type="ORF">JD276_11095</name>
</gene>
<evidence type="ECO:0000256" key="1">
    <source>
        <dbReference type="ARBA" id="ARBA00004651"/>
    </source>
</evidence>
<feature type="transmembrane region" description="Helical" evidence="11">
    <location>
        <begin position="266"/>
        <end position="283"/>
    </location>
</feature>
<evidence type="ECO:0000256" key="8">
    <source>
        <dbReference type="ARBA" id="ARBA00023136"/>
    </source>
</evidence>
<protein>
    <recommendedName>
        <fullName evidence="10">Putative proline/betaine transporter</fullName>
    </recommendedName>
</protein>
<evidence type="ECO:0000259" key="12">
    <source>
        <dbReference type="PROSITE" id="PS50850"/>
    </source>
</evidence>
<dbReference type="Proteomes" id="UP000608530">
    <property type="component" value="Unassembled WGS sequence"/>
</dbReference>
<dbReference type="PANTHER" id="PTHR43045">
    <property type="entry name" value="SHIKIMATE TRANSPORTER"/>
    <property type="match status" value="1"/>
</dbReference>
<feature type="transmembrane region" description="Helical" evidence="11">
    <location>
        <begin position="200"/>
        <end position="221"/>
    </location>
</feature>
<evidence type="ECO:0000256" key="2">
    <source>
        <dbReference type="ARBA" id="ARBA00008240"/>
    </source>
</evidence>
<name>A0A934Q9F1_9MICO</name>
<dbReference type="InterPro" id="IPR011701">
    <property type="entry name" value="MFS"/>
</dbReference>
<proteinExistence type="inferred from homology"/>
<dbReference type="EMBL" id="JAEHOH010000014">
    <property type="protein sequence ID" value="MBK0419581.1"/>
    <property type="molecule type" value="Genomic_DNA"/>
</dbReference>
<dbReference type="RefSeq" id="WP_200115723.1">
    <property type="nucleotide sequence ID" value="NZ_JAEHOH010000014.1"/>
</dbReference>
<feature type="transmembrane region" description="Helical" evidence="11">
    <location>
        <begin position="344"/>
        <end position="363"/>
    </location>
</feature>
<evidence type="ECO:0000256" key="5">
    <source>
        <dbReference type="ARBA" id="ARBA00022692"/>
    </source>
</evidence>
<dbReference type="PROSITE" id="PS50850">
    <property type="entry name" value="MFS"/>
    <property type="match status" value="1"/>
</dbReference>
<sequence>MDDSHAEHHRSGMHAPEGVKKKDLYKAFAASLSGTSLEWYDFAVYSAASALVLGELFFPAENPHTATIAAFSTYAVGYVSRPIGGIVFGRLGDIIGRKKVLVITLLMIGIATFVIGLLPTYQTIGITAPILLVLLRFAQGVAVGGEWGGAVLLSSEFGDPHRRGFWASAAQVGPPAGNLLANGTLALLTFAMTEQSFLDWGWRVAFLLSIVLVAFGLWIRLKLEDTPIFQMLQERGDRAEKPVTEVFRTQRRQLLAATMSRIGPDVFYALFTVFILTYGVYNLDMERSTILAGVLIGSATQLVTIPLAGWLSDFVNRRVLYGGAAAAAAVWSYVMFAILQPSDFGTIILAMVVAGTCHSFMYGPQAAFVIEQFQPRLRYTGASLAYTIAGVFGGAIAPLMFTLLSGEEANWVPVSIYVTVACAVTLGGLLLGRDSAPAEDMEYLEGFAQEHAADRAE</sequence>
<dbReference type="Gene3D" id="1.20.1250.20">
    <property type="entry name" value="MFS general substrate transporter like domains"/>
    <property type="match status" value="2"/>
</dbReference>
<evidence type="ECO:0000313" key="13">
    <source>
        <dbReference type="EMBL" id="MBK0419581.1"/>
    </source>
</evidence>
<dbReference type="GO" id="GO:0005886">
    <property type="term" value="C:plasma membrane"/>
    <property type="evidence" value="ECO:0007669"/>
    <property type="project" value="UniProtKB-SubCell"/>
</dbReference>
<dbReference type="InterPro" id="IPR036259">
    <property type="entry name" value="MFS_trans_sf"/>
</dbReference>
<feature type="domain" description="Major facilitator superfamily (MFS) profile" evidence="12">
    <location>
        <begin position="27"/>
        <end position="439"/>
    </location>
</feature>
<dbReference type="SUPFAM" id="SSF103473">
    <property type="entry name" value="MFS general substrate transporter"/>
    <property type="match status" value="1"/>
</dbReference>
<comment type="function">
    <text evidence="9">May be a proton symporter involved in the uptake of osmolytes such as proline and glycine betaine.</text>
</comment>
<evidence type="ECO:0000256" key="3">
    <source>
        <dbReference type="ARBA" id="ARBA00022448"/>
    </source>
</evidence>
<keyword evidence="7 11" id="KW-1133">Transmembrane helix</keyword>
<evidence type="ECO:0000256" key="11">
    <source>
        <dbReference type="SAM" id="Phobius"/>
    </source>
</evidence>
<evidence type="ECO:0000256" key="6">
    <source>
        <dbReference type="ARBA" id="ARBA00022847"/>
    </source>
</evidence>
<keyword evidence="8 11" id="KW-0472">Membrane</keyword>
<keyword evidence="6" id="KW-0769">Symport</keyword>
<dbReference type="AlphaFoldDB" id="A0A934Q9F1"/>
<dbReference type="PANTHER" id="PTHR43045:SF1">
    <property type="entry name" value="SHIKIMATE TRANSPORTER"/>
    <property type="match status" value="1"/>
</dbReference>
<comment type="subcellular location">
    <subcellularLocation>
        <location evidence="1">Cell membrane</location>
        <topology evidence="1">Multi-pass membrane protein</topology>
    </subcellularLocation>
</comment>
<evidence type="ECO:0000256" key="4">
    <source>
        <dbReference type="ARBA" id="ARBA00022475"/>
    </source>
</evidence>
<feature type="transmembrane region" description="Helical" evidence="11">
    <location>
        <begin position="289"/>
        <end position="312"/>
    </location>
</feature>
<evidence type="ECO:0000256" key="9">
    <source>
        <dbReference type="ARBA" id="ARBA00037295"/>
    </source>
</evidence>
<evidence type="ECO:0000256" key="10">
    <source>
        <dbReference type="ARBA" id="ARBA00039918"/>
    </source>
</evidence>
<keyword evidence="3" id="KW-0813">Transport</keyword>
<dbReference type="InterPro" id="IPR020846">
    <property type="entry name" value="MFS_dom"/>
</dbReference>
<accession>A0A934Q9F1</accession>
<organism evidence="13 14">
    <name type="scientific">Leucobacter chromiisoli</name>
    <dbReference type="NCBI Taxonomy" id="2796471"/>
    <lineage>
        <taxon>Bacteria</taxon>
        <taxon>Bacillati</taxon>
        <taxon>Actinomycetota</taxon>
        <taxon>Actinomycetes</taxon>
        <taxon>Micrococcales</taxon>
        <taxon>Microbacteriaceae</taxon>
        <taxon>Leucobacter</taxon>
    </lineage>
</organism>
<evidence type="ECO:0000256" key="7">
    <source>
        <dbReference type="ARBA" id="ARBA00022989"/>
    </source>
</evidence>
<evidence type="ECO:0000313" key="14">
    <source>
        <dbReference type="Proteomes" id="UP000608530"/>
    </source>
</evidence>
<dbReference type="GO" id="GO:0015293">
    <property type="term" value="F:symporter activity"/>
    <property type="evidence" value="ECO:0007669"/>
    <property type="project" value="UniProtKB-KW"/>
</dbReference>